<reference evidence="1 2" key="1">
    <citation type="journal article" date="2016" name="Front. Microbiol.">
        <title>Single-Cell (Meta-)Genomics of a Dimorphic Candidatus Thiomargarita nelsonii Reveals Genomic Plasticity.</title>
        <authorList>
            <person name="Flood B.E."/>
            <person name="Fliss P."/>
            <person name="Jones D.S."/>
            <person name="Dick G.J."/>
            <person name="Jain S."/>
            <person name="Kaster A.K."/>
            <person name="Winkel M."/>
            <person name="Mussmann M."/>
            <person name="Bailey J."/>
        </authorList>
    </citation>
    <scope>NUCLEOTIDE SEQUENCE [LARGE SCALE GENOMIC DNA]</scope>
    <source>
        <strain evidence="1">Hydrate Ridge</strain>
    </source>
</reference>
<gene>
    <name evidence="1" type="ORF">PN36_15795</name>
</gene>
<dbReference type="Gene3D" id="3.30.310.110">
    <property type="entry name" value="XisI-like"/>
    <property type="match status" value="1"/>
</dbReference>
<dbReference type="InterPro" id="IPR014968">
    <property type="entry name" value="XisI"/>
</dbReference>
<dbReference type="CDD" id="cd16382">
    <property type="entry name" value="XisI-like"/>
    <property type="match status" value="1"/>
</dbReference>
<evidence type="ECO:0008006" key="3">
    <source>
        <dbReference type="Google" id="ProtNLM"/>
    </source>
</evidence>
<sequence>MDTRLNYQTLIENILLDYAQYKPAYGEIEPQVVFDEPRVRYTLLEMGWDNKKYVHDCIIHVELINDKIWIQYDGTEEGIATDLVEAGVPKYDIVLGFRPQKLRQYTGFAEK</sequence>
<dbReference type="Proteomes" id="UP000030428">
    <property type="component" value="Unassembled WGS sequence"/>
</dbReference>
<protein>
    <recommendedName>
        <fullName evidence="3">FdxN element excision controlling factor protein</fullName>
    </recommendedName>
</protein>
<comment type="caution">
    <text evidence="1">The sequence shown here is derived from an EMBL/GenBank/DDBJ whole genome shotgun (WGS) entry which is preliminary data.</text>
</comment>
<dbReference type="InterPro" id="IPR035943">
    <property type="entry name" value="XisI-like_sf"/>
</dbReference>
<proteinExistence type="predicted"/>
<keyword evidence="2" id="KW-1185">Reference proteome</keyword>
<dbReference type="EMBL" id="JSZA02000057">
    <property type="protein sequence ID" value="KHD10911.1"/>
    <property type="molecule type" value="Genomic_DNA"/>
</dbReference>
<organism evidence="1 2">
    <name type="scientific">Candidatus Thiomargarita nelsonii</name>
    <dbReference type="NCBI Taxonomy" id="1003181"/>
    <lineage>
        <taxon>Bacteria</taxon>
        <taxon>Pseudomonadati</taxon>
        <taxon>Pseudomonadota</taxon>
        <taxon>Gammaproteobacteria</taxon>
        <taxon>Thiotrichales</taxon>
        <taxon>Thiotrichaceae</taxon>
        <taxon>Thiomargarita</taxon>
    </lineage>
</organism>
<accession>A0A0A6S479</accession>
<evidence type="ECO:0000313" key="1">
    <source>
        <dbReference type="EMBL" id="KHD10911.1"/>
    </source>
</evidence>
<dbReference type="AlphaFoldDB" id="A0A0A6S479"/>
<dbReference type="Pfam" id="PF08869">
    <property type="entry name" value="XisI"/>
    <property type="match status" value="1"/>
</dbReference>
<evidence type="ECO:0000313" key="2">
    <source>
        <dbReference type="Proteomes" id="UP000030428"/>
    </source>
</evidence>
<name>A0A0A6S479_9GAMM</name>
<dbReference type="SUPFAM" id="SSF143847">
    <property type="entry name" value="XisI-like"/>
    <property type="match status" value="1"/>
</dbReference>